<evidence type="ECO:0000313" key="1">
    <source>
        <dbReference type="EMBL" id="CAG8540687.1"/>
    </source>
</evidence>
<sequence length="74" mass="8059">MPMTIDGTTHCGTELITHLLQRSNVAGLTGYITYMGQSGVVFQPTFLVVLPESLEIIGIAIKDAFVRRCPSEGY</sequence>
<dbReference type="AlphaFoldDB" id="A0A9N9AS33"/>
<organism evidence="1 2">
    <name type="scientific">Paraglomus brasilianum</name>
    <dbReference type="NCBI Taxonomy" id="144538"/>
    <lineage>
        <taxon>Eukaryota</taxon>
        <taxon>Fungi</taxon>
        <taxon>Fungi incertae sedis</taxon>
        <taxon>Mucoromycota</taxon>
        <taxon>Glomeromycotina</taxon>
        <taxon>Glomeromycetes</taxon>
        <taxon>Paraglomerales</taxon>
        <taxon>Paraglomeraceae</taxon>
        <taxon>Paraglomus</taxon>
    </lineage>
</organism>
<evidence type="ECO:0000313" key="2">
    <source>
        <dbReference type="Proteomes" id="UP000789739"/>
    </source>
</evidence>
<dbReference type="EMBL" id="CAJVPI010000482">
    <property type="protein sequence ID" value="CAG8540687.1"/>
    <property type="molecule type" value="Genomic_DNA"/>
</dbReference>
<protein>
    <submittedName>
        <fullName evidence="1">8062_t:CDS:1</fullName>
    </submittedName>
</protein>
<proteinExistence type="predicted"/>
<dbReference type="Proteomes" id="UP000789739">
    <property type="component" value="Unassembled WGS sequence"/>
</dbReference>
<gene>
    <name evidence="1" type="ORF">PBRASI_LOCUS4571</name>
</gene>
<comment type="caution">
    <text evidence="1">The sequence shown here is derived from an EMBL/GenBank/DDBJ whole genome shotgun (WGS) entry which is preliminary data.</text>
</comment>
<keyword evidence="2" id="KW-1185">Reference proteome</keyword>
<reference evidence="1" key="1">
    <citation type="submission" date="2021-06" db="EMBL/GenBank/DDBJ databases">
        <authorList>
            <person name="Kallberg Y."/>
            <person name="Tangrot J."/>
            <person name="Rosling A."/>
        </authorList>
    </citation>
    <scope>NUCLEOTIDE SEQUENCE</scope>
    <source>
        <strain evidence="1">BR232B</strain>
    </source>
</reference>
<accession>A0A9N9AS33</accession>
<name>A0A9N9AS33_9GLOM</name>